<evidence type="ECO:0000313" key="2">
    <source>
        <dbReference type="EMBL" id="MDX8033343.1"/>
    </source>
</evidence>
<dbReference type="PANTHER" id="PTHR35525">
    <property type="entry name" value="BLL6575 PROTEIN"/>
    <property type="match status" value="1"/>
</dbReference>
<dbReference type="InterPro" id="IPR023286">
    <property type="entry name" value="ABATE_dom_sf"/>
</dbReference>
<protein>
    <submittedName>
        <fullName evidence="2">ABATE domain-containing protein</fullName>
    </submittedName>
</protein>
<dbReference type="Pfam" id="PF11706">
    <property type="entry name" value="zf-CGNR"/>
    <property type="match status" value="1"/>
</dbReference>
<dbReference type="SUPFAM" id="SSF160904">
    <property type="entry name" value="Jann2411-like"/>
    <property type="match status" value="1"/>
</dbReference>
<dbReference type="InterPro" id="IPR010852">
    <property type="entry name" value="ABATE"/>
</dbReference>
<dbReference type="InterPro" id="IPR021005">
    <property type="entry name" value="Znf_CGNR"/>
</dbReference>
<gene>
    <name evidence="2" type="ORF">SK803_24255</name>
</gene>
<reference evidence="2 3" key="1">
    <citation type="submission" date="2023-11" db="EMBL/GenBank/DDBJ databases">
        <title>Lentzea sokolovensis, sp. nov., Lentzea kristufkii, sp. nov., and Lentzea miocenensis, sp. nov., rare actinobacteria from Sokolov Coal Basin, Miocene lacustrine sediment, Czech Republic.</title>
        <authorList>
            <person name="Lara A."/>
            <person name="Kotroba L."/>
            <person name="Nouioui I."/>
            <person name="Neumann-Schaal M."/>
            <person name="Mast Y."/>
            <person name="Chronakova A."/>
        </authorList>
    </citation>
    <scope>NUCLEOTIDE SEQUENCE [LARGE SCALE GENOMIC DNA]</scope>
    <source>
        <strain evidence="2 3">BCCO 10_0856</strain>
    </source>
</reference>
<evidence type="ECO:0000259" key="1">
    <source>
        <dbReference type="Pfam" id="PF11706"/>
    </source>
</evidence>
<accession>A0ABU4T5E0</accession>
<dbReference type="Pfam" id="PF07336">
    <property type="entry name" value="ABATE"/>
    <property type="match status" value="1"/>
</dbReference>
<name>A0ABU4T5E0_9PSEU</name>
<dbReference type="PANTHER" id="PTHR35525:SF3">
    <property type="entry name" value="BLL6575 PROTEIN"/>
    <property type="match status" value="1"/>
</dbReference>
<dbReference type="RefSeq" id="WP_319968373.1">
    <property type="nucleotide sequence ID" value="NZ_JAXAVW010000020.1"/>
</dbReference>
<dbReference type="Proteomes" id="UP001285521">
    <property type="component" value="Unassembled WGS sequence"/>
</dbReference>
<sequence length="196" mass="21459">MRTTLPEFQAAGFPMGAEPLVALDLVDTQALAAEPAVDLLADDAQYARWWALQADRLPAAAQPAPNAVRRLRSVLRELFDARLTGRAPDPSAVEDLNATAASVPTSPRLDGWGADAQVVRRWHDDYNGHPALAAIAGEAIRLLADPQRLESLRRCANPACSMLFLAENKRRVWCTANLCGNRARVARHYERTRGEA</sequence>
<organism evidence="2 3">
    <name type="scientific">Lentzea miocenica</name>
    <dbReference type="NCBI Taxonomy" id="3095431"/>
    <lineage>
        <taxon>Bacteria</taxon>
        <taxon>Bacillati</taxon>
        <taxon>Actinomycetota</taxon>
        <taxon>Actinomycetes</taxon>
        <taxon>Pseudonocardiales</taxon>
        <taxon>Pseudonocardiaceae</taxon>
        <taxon>Lentzea</taxon>
    </lineage>
</organism>
<keyword evidence="3" id="KW-1185">Reference proteome</keyword>
<feature type="domain" description="Zinc finger CGNR" evidence="1">
    <location>
        <begin position="152"/>
        <end position="191"/>
    </location>
</feature>
<evidence type="ECO:0000313" key="3">
    <source>
        <dbReference type="Proteomes" id="UP001285521"/>
    </source>
</evidence>
<reference evidence="2 3" key="2">
    <citation type="submission" date="2023-11" db="EMBL/GenBank/DDBJ databases">
        <authorList>
            <person name="Lara A.C."/>
            <person name="Chronakova A."/>
        </authorList>
    </citation>
    <scope>NUCLEOTIDE SEQUENCE [LARGE SCALE GENOMIC DNA]</scope>
    <source>
        <strain evidence="2 3">BCCO 10_0856</strain>
    </source>
</reference>
<proteinExistence type="predicted"/>
<dbReference type="Gene3D" id="1.10.3300.10">
    <property type="entry name" value="Jann2411-like domain"/>
    <property type="match status" value="1"/>
</dbReference>
<comment type="caution">
    <text evidence="2">The sequence shown here is derived from an EMBL/GenBank/DDBJ whole genome shotgun (WGS) entry which is preliminary data.</text>
</comment>
<dbReference type="EMBL" id="JAXAVW010000020">
    <property type="protein sequence ID" value="MDX8033343.1"/>
    <property type="molecule type" value="Genomic_DNA"/>
</dbReference>